<protein>
    <submittedName>
        <fullName evidence="1">Uncharacterized protein</fullName>
    </submittedName>
</protein>
<dbReference type="Proteomes" id="UP000322184">
    <property type="component" value="Unassembled WGS sequence"/>
</dbReference>
<dbReference type="AlphaFoldDB" id="A0A5B0VHA5"/>
<proteinExistence type="predicted"/>
<dbReference type="EMBL" id="VTUW01000093">
    <property type="protein sequence ID" value="KAA1174047.1"/>
    <property type="molecule type" value="Genomic_DNA"/>
</dbReference>
<gene>
    <name evidence="1" type="ORF">F0L16_21250</name>
</gene>
<evidence type="ECO:0000313" key="1">
    <source>
        <dbReference type="EMBL" id="KAA1174047.1"/>
    </source>
</evidence>
<accession>A0A5B0VHA5</accession>
<reference evidence="1 2" key="1">
    <citation type="submission" date="2019-09" db="EMBL/GenBank/DDBJ databases">
        <title>Whole genome sequence of Photorhabdus heterorhabditis strain ETL (Enterobacteriales: Enterobacteriaceae) a bacterial symbiont of Heterorhabditis zealandica strain ETL (Rhabditida: Heterorhabditidae).</title>
        <authorList>
            <person name="Lulamba T.E."/>
            <person name="Serepa-Dlamini M.H."/>
        </authorList>
    </citation>
    <scope>NUCLEOTIDE SEQUENCE [LARGE SCALE GENOMIC DNA]</scope>
    <source>
        <strain evidence="1 2">ETL</strain>
    </source>
</reference>
<name>A0A5B0VHA5_9GAMM</name>
<comment type="caution">
    <text evidence="1">The sequence shown here is derived from an EMBL/GenBank/DDBJ whole genome shotgun (WGS) entry which is preliminary data.</text>
</comment>
<organism evidence="1 2">
    <name type="scientific">Photorhabdus heterorhabditis</name>
    <dbReference type="NCBI Taxonomy" id="880156"/>
    <lineage>
        <taxon>Bacteria</taxon>
        <taxon>Pseudomonadati</taxon>
        <taxon>Pseudomonadota</taxon>
        <taxon>Gammaproteobacteria</taxon>
        <taxon>Enterobacterales</taxon>
        <taxon>Morganellaceae</taxon>
        <taxon>Photorhabdus</taxon>
    </lineage>
</organism>
<sequence>MSQRPRTFKMFSAFGTKQTSHAKGIIIRNNAFHCDVDRRTPIFPMPSVSYNPFFPVWFEARPTTPRRDFSAW</sequence>
<evidence type="ECO:0000313" key="2">
    <source>
        <dbReference type="Proteomes" id="UP000322184"/>
    </source>
</evidence>